<accession>A0A445E4D2</accession>
<dbReference type="Proteomes" id="UP000289738">
    <property type="component" value="Chromosome A03"/>
</dbReference>
<dbReference type="SMART" id="SM00448">
    <property type="entry name" value="REC"/>
    <property type="match status" value="1"/>
</dbReference>
<comment type="similarity">
    <text evidence="2">Belongs to the ARR-like family.</text>
</comment>
<keyword evidence="7 9" id="KW-0539">Nucleus</keyword>
<evidence type="ECO:0000259" key="12">
    <source>
        <dbReference type="PROSITE" id="PS50110"/>
    </source>
</evidence>
<evidence type="ECO:0000256" key="4">
    <source>
        <dbReference type="ARBA" id="ARBA00023015"/>
    </source>
</evidence>
<organism evidence="14 15">
    <name type="scientific">Arachis hypogaea</name>
    <name type="common">Peanut</name>
    <dbReference type="NCBI Taxonomy" id="3818"/>
    <lineage>
        <taxon>Eukaryota</taxon>
        <taxon>Viridiplantae</taxon>
        <taxon>Streptophyta</taxon>
        <taxon>Embryophyta</taxon>
        <taxon>Tracheophyta</taxon>
        <taxon>Spermatophyta</taxon>
        <taxon>Magnoliopsida</taxon>
        <taxon>eudicotyledons</taxon>
        <taxon>Gunneridae</taxon>
        <taxon>Pentapetalae</taxon>
        <taxon>rosids</taxon>
        <taxon>fabids</taxon>
        <taxon>Fabales</taxon>
        <taxon>Fabaceae</taxon>
        <taxon>Papilionoideae</taxon>
        <taxon>50 kb inversion clade</taxon>
        <taxon>dalbergioids sensu lato</taxon>
        <taxon>Dalbergieae</taxon>
        <taxon>Pterocarpus clade</taxon>
        <taxon>Arachis</taxon>
    </lineage>
</organism>
<evidence type="ECO:0000256" key="2">
    <source>
        <dbReference type="ARBA" id="ARBA00010330"/>
    </source>
</evidence>
<dbReference type="Pfam" id="PF06203">
    <property type="entry name" value="CCT"/>
    <property type="match status" value="1"/>
</dbReference>
<comment type="caution">
    <text evidence="14">The sequence shown here is derived from an EMBL/GenBank/DDBJ whole genome shotgun (WGS) entry which is preliminary data.</text>
</comment>
<keyword evidence="5" id="KW-0090">Biological rhythms</keyword>
<dbReference type="GO" id="GO:0009736">
    <property type="term" value="P:cytokinin-activated signaling pathway"/>
    <property type="evidence" value="ECO:0007669"/>
    <property type="project" value="InterPro"/>
</dbReference>
<gene>
    <name evidence="14" type="ORF">Ahy_A03g016816</name>
</gene>
<keyword evidence="11" id="KW-1133">Transmembrane helix</keyword>
<evidence type="ECO:0000256" key="11">
    <source>
        <dbReference type="SAM" id="Phobius"/>
    </source>
</evidence>
<comment type="subcellular location">
    <subcellularLocation>
        <location evidence="1 9">Nucleus</location>
    </subcellularLocation>
</comment>
<feature type="transmembrane region" description="Helical" evidence="11">
    <location>
        <begin position="275"/>
        <end position="292"/>
    </location>
</feature>
<dbReference type="GO" id="GO:0005634">
    <property type="term" value="C:nucleus"/>
    <property type="evidence" value="ECO:0007669"/>
    <property type="project" value="UniProtKB-SubCell"/>
</dbReference>
<keyword evidence="15" id="KW-1185">Reference proteome</keyword>
<evidence type="ECO:0000313" key="14">
    <source>
        <dbReference type="EMBL" id="RYR70316.1"/>
    </source>
</evidence>
<evidence type="ECO:0000259" key="13">
    <source>
        <dbReference type="PROSITE" id="PS51017"/>
    </source>
</evidence>
<keyword evidence="11" id="KW-0472">Membrane</keyword>
<evidence type="ECO:0000256" key="1">
    <source>
        <dbReference type="ARBA" id="ARBA00004123"/>
    </source>
</evidence>
<keyword evidence="11" id="KW-0812">Transmembrane</keyword>
<evidence type="ECO:0000256" key="10">
    <source>
        <dbReference type="SAM" id="MobiDB-lite"/>
    </source>
</evidence>
<feature type="region of interest" description="Disordered" evidence="10">
    <location>
        <begin position="141"/>
        <end position="163"/>
    </location>
</feature>
<dbReference type="AlphaFoldDB" id="A0A445E4D2"/>
<name>A0A445E4D2_ARAHY</name>
<dbReference type="InterPro" id="IPR011006">
    <property type="entry name" value="CheY-like_superfamily"/>
</dbReference>
<feature type="domain" description="CCT" evidence="13">
    <location>
        <begin position="848"/>
        <end position="890"/>
    </location>
</feature>
<feature type="region of interest" description="Disordered" evidence="10">
    <location>
        <begin position="632"/>
        <end position="681"/>
    </location>
</feature>
<evidence type="ECO:0008006" key="16">
    <source>
        <dbReference type="Google" id="ProtNLM"/>
    </source>
</evidence>
<dbReference type="InterPro" id="IPR045279">
    <property type="entry name" value="ARR-like"/>
</dbReference>
<protein>
    <recommendedName>
        <fullName evidence="16">Response regulatory domain-containing protein</fullName>
    </recommendedName>
</protein>
<feature type="compositionally biased region" description="Basic and acidic residues" evidence="10">
    <location>
        <begin position="891"/>
        <end position="902"/>
    </location>
</feature>
<evidence type="ECO:0000256" key="6">
    <source>
        <dbReference type="ARBA" id="ARBA00023163"/>
    </source>
</evidence>
<feature type="region of interest" description="Disordered" evidence="10">
    <location>
        <begin position="498"/>
        <end position="522"/>
    </location>
</feature>
<evidence type="ECO:0000313" key="15">
    <source>
        <dbReference type="Proteomes" id="UP000289738"/>
    </source>
</evidence>
<dbReference type="GO" id="GO:0000160">
    <property type="term" value="P:phosphorelay signal transduction system"/>
    <property type="evidence" value="ECO:0007669"/>
    <property type="project" value="UniProtKB-KW"/>
</dbReference>
<sequence>MPLTPATSSSYVDFPSHSSLHFVHNNGGGEKRNKKIYGRELLNRALRVNGGLVLHGEALKVCSVTLHLVSYEWKVKLCAESGLRSFEGSLMQEQFLGFWFLSGGWSLEGGPMSNNVGKRGLAEQNHKFFDNKRLNNGVVNGELGSGSSNDDNTRFNRQTRDGNNGLRGQIQVHDSMQISQQPPQGPVICWERFLPIRSIKVLLVEDDDSTRHVVRALLRNCSYEVTAVSNGLQAWKILEDPGNHIDLVLTEVAIPILSGIVSPIPNLYFISKLKYVFLVIIFHLVFCFPYTLKCSDVISRFYGHSCLSKGAVDFLVKPIRRNELRNLWQHVWRRCHSSSGSGSESGTHNRKSAKTRSNDASENNSDSSDENDCGSRGLTVRDGSDNGSGTQSSWTKCLVQVGSSHPVSPHKQLIDAPDSTCAEVMHTKPEKASSRWMHATEKECHELVDHLDNVAMGKDLAMGITLNVQLEHAPKELSSNPSGKGINIMSDVDGKQLNKGHSNVCEKGQLDFNSDKNRPRENQAMNVVDVTDSSSPQAESRDLNTPNGFSGFSQTKASCSFKQHPSLELTLKRLGEARDTKIVTSDECNILRHSDLSAFSKYNTASSANQAQTGNVGSCSPLDNSLAAPNAETLHNFPSHSNSTPPNQQSNGSNNTNDMASTNACLGTKPETLDKKPESARGIGSFNSSALQTVQHNSITSSQKKISAQGEYAEIVKGQVECSEQGLQLQQNHYQIHHYNHIAHKAALDLRSGHDDPSMKGSSKAAQQCVSSNVFGGPAESNAANFGIDGNAVESDHGSNGQDACSNTLTVRTMNVENGHVASGSNGGCCNDRKNIGNGADEERMALREAALTKFRQKRKERCFEKKVRYHSRKKLAEQRPRIRGQFVRRIASDPKEERDIESNNMDSSDALQ</sequence>
<dbReference type="GO" id="GO:0048511">
    <property type="term" value="P:rhythmic process"/>
    <property type="evidence" value="ECO:0007669"/>
    <property type="project" value="UniProtKB-KW"/>
</dbReference>
<feature type="compositionally biased region" description="Basic and acidic residues" evidence="10">
    <location>
        <begin position="151"/>
        <end position="160"/>
    </location>
</feature>
<proteinExistence type="inferred from homology"/>
<comment type="caution">
    <text evidence="8">Lacks conserved residue(s) required for the propagation of feature annotation.</text>
</comment>
<feature type="compositionally biased region" description="Low complexity" evidence="10">
    <location>
        <begin position="337"/>
        <end position="346"/>
    </location>
</feature>
<feature type="region of interest" description="Disordered" evidence="10">
    <location>
        <begin position="336"/>
        <end position="392"/>
    </location>
</feature>
<dbReference type="InterPro" id="IPR010402">
    <property type="entry name" value="CCT_domain"/>
</dbReference>
<dbReference type="PROSITE" id="PS51017">
    <property type="entry name" value="CCT"/>
    <property type="match status" value="1"/>
</dbReference>
<dbReference type="SUPFAM" id="SSF52172">
    <property type="entry name" value="CheY-like"/>
    <property type="match status" value="1"/>
</dbReference>
<keyword evidence="4" id="KW-0805">Transcription regulation</keyword>
<feature type="region of interest" description="Disordered" evidence="10">
    <location>
        <begin position="886"/>
        <end position="913"/>
    </location>
</feature>
<evidence type="ECO:0000256" key="7">
    <source>
        <dbReference type="ARBA" id="ARBA00023242"/>
    </source>
</evidence>
<evidence type="ECO:0000256" key="8">
    <source>
        <dbReference type="PROSITE-ProRule" id="PRU00169"/>
    </source>
</evidence>
<feature type="compositionally biased region" description="Polar residues" evidence="10">
    <location>
        <begin position="636"/>
        <end position="665"/>
    </location>
</feature>
<dbReference type="InterPro" id="IPR001789">
    <property type="entry name" value="Sig_transdc_resp-reg_receiver"/>
</dbReference>
<feature type="compositionally biased region" description="Polar residues" evidence="10">
    <location>
        <begin position="903"/>
        <end position="913"/>
    </location>
</feature>
<dbReference type="EMBL" id="SDMP01000003">
    <property type="protein sequence ID" value="RYR70316.1"/>
    <property type="molecule type" value="Genomic_DNA"/>
</dbReference>
<dbReference type="Gene3D" id="3.40.50.2300">
    <property type="match status" value="1"/>
</dbReference>
<keyword evidence="3" id="KW-0902">Two-component regulatory system</keyword>
<evidence type="ECO:0000256" key="5">
    <source>
        <dbReference type="ARBA" id="ARBA00023108"/>
    </source>
</evidence>
<evidence type="ECO:0000256" key="3">
    <source>
        <dbReference type="ARBA" id="ARBA00023012"/>
    </source>
</evidence>
<reference evidence="14 15" key="1">
    <citation type="submission" date="2019-01" db="EMBL/GenBank/DDBJ databases">
        <title>Sequencing of cultivated peanut Arachis hypogaea provides insights into genome evolution and oil improvement.</title>
        <authorList>
            <person name="Chen X."/>
        </authorList>
    </citation>
    <scope>NUCLEOTIDE SEQUENCE [LARGE SCALE GENOMIC DNA]</scope>
    <source>
        <strain evidence="15">cv. Fuhuasheng</strain>
        <tissue evidence="14">Leaves</tissue>
    </source>
</reference>
<dbReference type="PANTHER" id="PTHR43874">
    <property type="entry name" value="TWO-COMPONENT RESPONSE REGULATOR"/>
    <property type="match status" value="1"/>
</dbReference>
<evidence type="ECO:0000256" key="9">
    <source>
        <dbReference type="PROSITE-ProRule" id="PRU00357"/>
    </source>
</evidence>
<feature type="domain" description="Response regulatory" evidence="12">
    <location>
        <begin position="200"/>
        <end position="332"/>
    </location>
</feature>
<dbReference type="PROSITE" id="PS50110">
    <property type="entry name" value="RESPONSE_REGULATORY"/>
    <property type="match status" value="1"/>
</dbReference>
<keyword evidence="6" id="KW-0804">Transcription</keyword>
<dbReference type="PANTHER" id="PTHR43874:SF117">
    <property type="entry name" value="TWO-COMPONENT RESPONSE REGULATOR-LIKE APRR3"/>
    <property type="match status" value="1"/>
</dbReference>
<dbReference type="STRING" id="3818.A0A445E4D2"/>